<reference evidence="12" key="1">
    <citation type="submission" date="2023-10" db="EMBL/GenBank/DDBJ databases">
        <authorList>
            <person name="Chen Y."/>
            <person name="Shah S."/>
            <person name="Dougan E. K."/>
            <person name="Thang M."/>
            <person name="Chan C."/>
        </authorList>
    </citation>
    <scope>NUCLEOTIDE SEQUENCE [LARGE SCALE GENOMIC DNA]</scope>
</reference>
<keyword evidence="3" id="KW-0963">Cytoplasm</keyword>
<dbReference type="PROSITE" id="PS51221">
    <property type="entry name" value="TTL"/>
    <property type="match status" value="1"/>
</dbReference>
<evidence type="ECO:0000313" key="13">
    <source>
        <dbReference type="Proteomes" id="UP001189429"/>
    </source>
</evidence>
<comment type="subcellular location">
    <subcellularLocation>
        <location evidence="1">Cytoplasm</location>
        <location evidence="1">Cytoskeleton</location>
        <location evidence="1">Cilium basal body</location>
    </subcellularLocation>
</comment>
<dbReference type="InterPro" id="IPR004344">
    <property type="entry name" value="TTL/TTLL_fam"/>
</dbReference>
<evidence type="ECO:0000256" key="9">
    <source>
        <dbReference type="ARBA" id="ARBA00023212"/>
    </source>
</evidence>
<keyword evidence="9" id="KW-0206">Cytoskeleton</keyword>
<keyword evidence="5" id="KW-0493">Microtubule</keyword>
<keyword evidence="13" id="KW-1185">Reference proteome</keyword>
<evidence type="ECO:0000256" key="7">
    <source>
        <dbReference type="ARBA" id="ARBA00022840"/>
    </source>
</evidence>
<keyword evidence="4" id="KW-0436">Ligase</keyword>
<gene>
    <name evidence="12" type="ORF">PCOR1329_LOCUS73199</name>
</gene>
<sequence length="477" mass="53092">DGPGEAARRPAEASVVAAAVWAGWRLRALRLEAWAALASPGGMRRGGGSRPFVARTDFDKRVILSGFERRGWQRAGEEDEPQDWDLYWASVGTVRQIFNPETGVRLAEHQLINHFPNHYELTRKDLLARNIRRYRKEREKFQQPDEASGAAGAHAGPPGGGSGAGRAGAGGALEDDYLPPDWVPTTFALPTDYAIFVEEFRRNPNHVWIAKPTGKAQGRGIFLVSKLQQLRKWSGGSQKAAQSSGEQIPVFREPYIVSRYINDPLLVGGKKFDMRLYVLVTSFRPLKVYLYRAGFCRFCTEQYTSDVAEFDNVFVHLTNVAIQKTGEDYNDSHGGKWSVDDLMLYVEGTRGRAARDKLVSDMEAIIVHSLKAAQVIMINDKHCFEMYGFDILVDSSLKPWLLEVNASPSLSTTTAEDRILKLRLILDVLNLVVPPGRPPGSAVDDTQEVLGNFDLIYQERARGVASASRRSASAGWR</sequence>
<keyword evidence="6" id="KW-0547">Nucleotide-binding</keyword>
<dbReference type="EMBL" id="CAUYUJ010019838">
    <property type="protein sequence ID" value="CAK0894049.1"/>
    <property type="molecule type" value="Genomic_DNA"/>
</dbReference>
<dbReference type="PANTHER" id="PTHR12241:SF31">
    <property type="entry name" value="POLYGLUTAMYLASE COMPLEX SUBUNIT TTLL1"/>
    <property type="match status" value="1"/>
</dbReference>
<organism evidence="12 13">
    <name type="scientific">Prorocentrum cordatum</name>
    <dbReference type="NCBI Taxonomy" id="2364126"/>
    <lineage>
        <taxon>Eukaryota</taxon>
        <taxon>Sar</taxon>
        <taxon>Alveolata</taxon>
        <taxon>Dinophyceae</taxon>
        <taxon>Prorocentrales</taxon>
        <taxon>Prorocentraceae</taxon>
        <taxon>Prorocentrum</taxon>
    </lineage>
</organism>
<feature type="compositionally biased region" description="Gly residues" evidence="11">
    <location>
        <begin position="157"/>
        <end position="171"/>
    </location>
</feature>
<evidence type="ECO:0000256" key="1">
    <source>
        <dbReference type="ARBA" id="ARBA00004120"/>
    </source>
</evidence>
<evidence type="ECO:0000256" key="3">
    <source>
        <dbReference type="ARBA" id="ARBA00022490"/>
    </source>
</evidence>
<evidence type="ECO:0000256" key="2">
    <source>
        <dbReference type="ARBA" id="ARBA00006118"/>
    </source>
</evidence>
<evidence type="ECO:0000256" key="4">
    <source>
        <dbReference type="ARBA" id="ARBA00022598"/>
    </source>
</evidence>
<evidence type="ECO:0000256" key="8">
    <source>
        <dbReference type="ARBA" id="ARBA00023069"/>
    </source>
</evidence>
<feature type="compositionally biased region" description="Low complexity" evidence="11">
    <location>
        <begin position="147"/>
        <end position="156"/>
    </location>
</feature>
<evidence type="ECO:0000313" key="12">
    <source>
        <dbReference type="EMBL" id="CAK0894049.1"/>
    </source>
</evidence>
<dbReference type="Gene3D" id="3.30.470.20">
    <property type="entry name" value="ATP-grasp fold, B domain"/>
    <property type="match status" value="1"/>
</dbReference>
<feature type="region of interest" description="Disordered" evidence="11">
    <location>
        <begin position="138"/>
        <end position="171"/>
    </location>
</feature>
<evidence type="ECO:0000256" key="10">
    <source>
        <dbReference type="ARBA" id="ARBA00023273"/>
    </source>
</evidence>
<proteinExistence type="inferred from homology"/>
<evidence type="ECO:0000256" key="11">
    <source>
        <dbReference type="SAM" id="MobiDB-lite"/>
    </source>
</evidence>
<keyword evidence="8" id="KW-0969">Cilium</keyword>
<dbReference type="PANTHER" id="PTHR12241">
    <property type="entry name" value="TUBULIN POLYGLUTAMYLASE"/>
    <property type="match status" value="1"/>
</dbReference>
<evidence type="ECO:0008006" key="14">
    <source>
        <dbReference type="Google" id="ProtNLM"/>
    </source>
</evidence>
<dbReference type="Proteomes" id="UP001189429">
    <property type="component" value="Unassembled WGS sequence"/>
</dbReference>
<dbReference type="Pfam" id="PF03133">
    <property type="entry name" value="TTL"/>
    <property type="match status" value="1"/>
</dbReference>
<keyword evidence="10" id="KW-0966">Cell projection</keyword>
<evidence type="ECO:0000256" key="5">
    <source>
        <dbReference type="ARBA" id="ARBA00022701"/>
    </source>
</evidence>
<evidence type="ECO:0000256" key="6">
    <source>
        <dbReference type="ARBA" id="ARBA00022741"/>
    </source>
</evidence>
<protein>
    <recommendedName>
        <fullName evidence="14">Tubulin--tyrosine ligase-like protein 9</fullName>
    </recommendedName>
</protein>
<dbReference type="SUPFAM" id="SSF56059">
    <property type="entry name" value="Glutathione synthetase ATP-binding domain-like"/>
    <property type="match status" value="1"/>
</dbReference>
<comment type="caution">
    <text evidence="12">The sequence shown here is derived from an EMBL/GenBank/DDBJ whole genome shotgun (WGS) entry which is preliminary data.</text>
</comment>
<accession>A0ABN9X3Y3</accession>
<feature type="non-terminal residue" evidence="12">
    <location>
        <position position="1"/>
    </location>
</feature>
<name>A0ABN9X3Y3_9DINO</name>
<keyword evidence="7" id="KW-0067">ATP-binding</keyword>
<comment type="similarity">
    <text evidence="2">Belongs to the tubulin polyglutamylase family.</text>
</comment>